<evidence type="ECO:0000256" key="1">
    <source>
        <dbReference type="ARBA" id="ARBA00009370"/>
    </source>
</evidence>
<dbReference type="Proteomes" id="UP001477278">
    <property type="component" value="Unassembled WGS sequence"/>
</dbReference>
<name>A0ABV0FVA2_9GAMM</name>
<dbReference type="Pfam" id="PF10502">
    <property type="entry name" value="Peptidase_S26"/>
    <property type="match status" value="1"/>
</dbReference>
<dbReference type="Gene3D" id="2.10.109.10">
    <property type="entry name" value="Umud Fragment, subunit A"/>
    <property type="match status" value="1"/>
</dbReference>
<evidence type="ECO:0000313" key="6">
    <source>
        <dbReference type="Proteomes" id="UP001477278"/>
    </source>
</evidence>
<organism evidence="5 6">
    <name type="scientific">Shewanella vesiculosa</name>
    <dbReference type="NCBI Taxonomy" id="518738"/>
    <lineage>
        <taxon>Bacteria</taxon>
        <taxon>Pseudomonadati</taxon>
        <taxon>Pseudomonadota</taxon>
        <taxon>Gammaproteobacteria</taxon>
        <taxon>Alteromonadales</taxon>
        <taxon>Shewanellaceae</taxon>
        <taxon>Shewanella</taxon>
    </lineage>
</organism>
<dbReference type="GO" id="GO:0009003">
    <property type="term" value="F:signal peptidase activity"/>
    <property type="evidence" value="ECO:0007669"/>
    <property type="project" value="UniProtKB-EC"/>
</dbReference>
<accession>A0ABV0FVA2</accession>
<dbReference type="SUPFAM" id="SSF51306">
    <property type="entry name" value="LexA/Signal peptidase"/>
    <property type="match status" value="1"/>
</dbReference>
<gene>
    <name evidence="5" type="primary">lepB</name>
    <name evidence="5" type="ORF">ABHN84_19955</name>
</gene>
<comment type="subcellular location">
    <subcellularLocation>
        <location evidence="3">Membrane</location>
        <topology evidence="3">Multi-pass membrane protein</topology>
    </subcellularLocation>
</comment>
<keyword evidence="3 5" id="KW-0378">Hydrolase</keyword>
<proteinExistence type="inferred from homology"/>
<dbReference type="EC" id="3.4.21.89" evidence="3"/>
<dbReference type="InterPro" id="IPR000223">
    <property type="entry name" value="Pept_S26A_signal_pept_1"/>
</dbReference>
<evidence type="ECO:0000256" key="2">
    <source>
        <dbReference type="ARBA" id="ARBA00019232"/>
    </source>
</evidence>
<comment type="caution">
    <text evidence="5">The sequence shown here is derived from an EMBL/GenBank/DDBJ whole genome shotgun (WGS) entry which is preliminary data.</text>
</comment>
<comment type="catalytic activity">
    <reaction evidence="3">
        <text>Cleavage of hydrophobic, N-terminal signal or leader sequences from secreted and periplasmic proteins.</text>
        <dbReference type="EC" id="3.4.21.89"/>
    </reaction>
</comment>
<protein>
    <recommendedName>
        <fullName evidence="2 3">Signal peptidase I</fullName>
        <ecNumber evidence="3">3.4.21.89</ecNumber>
    </recommendedName>
</protein>
<dbReference type="CDD" id="cd06462">
    <property type="entry name" value="Peptidase_S24_S26"/>
    <property type="match status" value="1"/>
</dbReference>
<dbReference type="EMBL" id="JBDPZN010000016">
    <property type="protein sequence ID" value="MEO3684540.1"/>
    <property type="molecule type" value="Genomic_DNA"/>
</dbReference>
<dbReference type="PANTHER" id="PTHR43390">
    <property type="entry name" value="SIGNAL PEPTIDASE I"/>
    <property type="match status" value="1"/>
</dbReference>
<keyword evidence="6" id="KW-1185">Reference proteome</keyword>
<sequence length="157" mass="17783">MRHALISFSLIAAAILLIASKFTLAVPSQDYSCLYASYFLVDKQAVNIQRERLVAFKLPRNTPYFAKGTRWIKKLVGMPGDHIVVNIDAVLVNGKAYKNNMNLLLMKIDATEAEVTKEFYLADDQYFLIGETPLSYDSRFWGTIQRSDMIGDAYAML</sequence>
<dbReference type="InterPro" id="IPR036286">
    <property type="entry name" value="LexA/Signal_pep-like_sf"/>
</dbReference>
<reference evidence="5 6" key="1">
    <citation type="submission" date="2024-05" db="EMBL/GenBank/DDBJ databases">
        <title>Genome sequencing of Marine Estuary Bacteria, Shewanella vesiculosa and S. baltica, and Pseudomonas syringae.</title>
        <authorList>
            <person name="Gurung A."/>
            <person name="Maclea K.S."/>
        </authorList>
    </citation>
    <scope>NUCLEOTIDE SEQUENCE [LARGE SCALE GENOMIC DNA]</scope>
    <source>
        <strain evidence="5 6">1A</strain>
    </source>
</reference>
<comment type="similarity">
    <text evidence="1 3">Belongs to the peptidase S26 family.</text>
</comment>
<dbReference type="PANTHER" id="PTHR43390:SF1">
    <property type="entry name" value="CHLOROPLAST PROCESSING PEPTIDASE"/>
    <property type="match status" value="1"/>
</dbReference>
<keyword evidence="3" id="KW-0645">Protease</keyword>
<evidence type="ECO:0000313" key="5">
    <source>
        <dbReference type="EMBL" id="MEO3684540.1"/>
    </source>
</evidence>
<evidence type="ECO:0000256" key="3">
    <source>
        <dbReference type="RuleBase" id="RU362042"/>
    </source>
</evidence>
<dbReference type="InterPro" id="IPR019533">
    <property type="entry name" value="Peptidase_S26"/>
</dbReference>
<evidence type="ECO:0000259" key="4">
    <source>
        <dbReference type="Pfam" id="PF10502"/>
    </source>
</evidence>
<feature type="domain" description="Peptidase S26" evidence="4">
    <location>
        <begin position="5"/>
        <end position="154"/>
    </location>
</feature>
<dbReference type="RefSeq" id="WP_182742159.1">
    <property type="nucleotide sequence ID" value="NZ_JBDPZN010000016.1"/>
</dbReference>
<dbReference type="NCBIfam" id="TIGR02227">
    <property type="entry name" value="sigpep_I_bact"/>
    <property type="match status" value="1"/>
</dbReference>